<dbReference type="InterPro" id="IPR007138">
    <property type="entry name" value="ABM_dom"/>
</dbReference>
<dbReference type="InterPro" id="IPR052936">
    <property type="entry name" value="Jasmonate_Hydroxylase-like"/>
</dbReference>
<dbReference type="PANTHER" id="PTHR37811:SF2">
    <property type="entry name" value="ABM DOMAIN-CONTAINING PROTEIN"/>
    <property type="match status" value="1"/>
</dbReference>
<comment type="caution">
    <text evidence="2">The sequence shown here is derived from an EMBL/GenBank/DDBJ whole genome shotgun (WGS) entry which is preliminary data.</text>
</comment>
<keyword evidence="2" id="KW-0503">Monooxygenase</keyword>
<reference evidence="2 3" key="2">
    <citation type="submission" date="2018-06" db="EMBL/GenBank/DDBJ databases">
        <authorList>
            <person name="Zhirakovskaya E."/>
        </authorList>
    </citation>
    <scope>NUCLEOTIDE SEQUENCE [LARGE SCALE GENOMIC DNA]</scope>
    <source>
        <strain evidence="2 3">FBKL4.011</strain>
    </source>
</reference>
<gene>
    <name evidence="2" type="ORF">DL897_09250</name>
</gene>
<dbReference type="SUPFAM" id="SSF54909">
    <property type="entry name" value="Dimeric alpha+beta barrel"/>
    <property type="match status" value="1"/>
</dbReference>
<accession>A0A364K539</accession>
<dbReference type="EMBL" id="QJKK01000004">
    <property type="protein sequence ID" value="RAL24490.1"/>
    <property type="molecule type" value="Genomic_DNA"/>
</dbReference>
<feature type="domain" description="ABM" evidence="1">
    <location>
        <begin position="12"/>
        <end position="98"/>
    </location>
</feature>
<evidence type="ECO:0000313" key="3">
    <source>
        <dbReference type="Proteomes" id="UP000251213"/>
    </source>
</evidence>
<keyword evidence="3" id="KW-1185">Reference proteome</keyword>
<keyword evidence="2" id="KW-0560">Oxidoreductase</keyword>
<dbReference type="Pfam" id="PF03992">
    <property type="entry name" value="ABM"/>
    <property type="match status" value="1"/>
</dbReference>
<dbReference type="AlphaFoldDB" id="A0A364K539"/>
<dbReference type="GO" id="GO:0004497">
    <property type="term" value="F:monooxygenase activity"/>
    <property type="evidence" value="ECO:0007669"/>
    <property type="project" value="UniProtKB-KW"/>
</dbReference>
<dbReference type="RefSeq" id="WP_113658861.1">
    <property type="nucleotide sequence ID" value="NZ_KZ845666.1"/>
</dbReference>
<dbReference type="PANTHER" id="PTHR37811">
    <property type="entry name" value="BLL5343 PROTEIN"/>
    <property type="match status" value="1"/>
</dbReference>
<dbReference type="InterPro" id="IPR011008">
    <property type="entry name" value="Dimeric_a/b-barrel"/>
</dbReference>
<name>A0A364K539_9BACL</name>
<dbReference type="Gene3D" id="3.30.70.100">
    <property type="match status" value="1"/>
</dbReference>
<evidence type="ECO:0000313" key="2">
    <source>
        <dbReference type="EMBL" id="RAL24490.1"/>
    </source>
</evidence>
<evidence type="ECO:0000259" key="1">
    <source>
        <dbReference type="PROSITE" id="PS51725"/>
    </source>
</evidence>
<organism evidence="2 3">
    <name type="scientific">Thermoflavimicrobium daqui</name>
    <dbReference type="NCBI Taxonomy" id="2137476"/>
    <lineage>
        <taxon>Bacteria</taxon>
        <taxon>Bacillati</taxon>
        <taxon>Bacillota</taxon>
        <taxon>Bacilli</taxon>
        <taxon>Bacillales</taxon>
        <taxon>Thermoactinomycetaceae</taxon>
        <taxon>Thermoflavimicrobium</taxon>
    </lineage>
</organism>
<sequence length="109" mass="12698">MGLFSQTPHPPYYAVIFSSIKPEDQTSYQQMSDMLLELLKDQPGYLGVESVRNQDGLGITISYWETLESIQKWKQHPLHLKAQQLGKDVWYSNYRVKICKVERDYGSNI</sequence>
<reference evidence="2 3" key="1">
    <citation type="submission" date="2018-06" db="EMBL/GenBank/DDBJ databases">
        <title>Thermoflavimicrobium daqus sp. nov., a thermophilic microbe isolated from Moutai-flavour Daqu.</title>
        <authorList>
            <person name="Wang X."/>
            <person name="Zhou H."/>
        </authorList>
    </citation>
    <scope>NUCLEOTIDE SEQUENCE [LARGE SCALE GENOMIC DNA]</scope>
    <source>
        <strain evidence="2 3">FBKL4.011</strain>
    </source>
</reference>
<protein>
    <submittedName>
        <fullName evidence="2">Antibiotic biosynthesis monooxygenase</fullName>
    </submittedName>
</protein>
<dbReference type="Proteomes" id="UP000251213">
    <property type="component" value="Unassembled WGS sequence"/>
</dbReference>
<dbReference type="PROSITE" id="PS51725">
    <property type="entry name" value="ABM"/>
    <property type="match status" value="1"/>
</dbReference>
<dbReference type="OrthoDB" id="9798439at2"/>
<proteinExistence type="predicted"/>